<dbReference type="SUPFAM" id="SSF81383">
    <property type="entry name" value="F-box domain"/>
    <property type="match status" value="1"/>
</dbReference>
<sequence>MAETAPLSWSDIPLDLAGLVLDRLPAHVDRVRFAAVCPQWRVAAREAPPLPLLALPDGTVYSLPGSEPFRIPACAGYKNACGDNWLLFSGEDGCFLRNPFSNATVTLPALSRVRIRHVGGELGNAWVERQYARNPIVRQVCFMLLVQKDKC</sequence>
<dbReference type="OrthoDB" id="1863935at2759"/>
<evidence type="ECO:0000259" key="2">
    <source>
        <dbReference type="Pfam" id="PF03478"/>
    </source>
</evidence>
<accession>A0A5J9ULS5</accession>
<feature type="non-terminal residue" evidence="3">
    <location>
        <position position="1"/>
    </location>
</feature>
<dbReference type="PANTHER" id="PTHR33110:SF111">
    <property type="entry name" value="DUF295 DOMAIN-CONTAINING PROTEIN"/>
    <property type="match status" value="1"/>
</dbReference>
<gene>
    <name evidence="3" type="ORF">EJB05_26829</name>
</gene>
<feature type="domain" description="F-box" evidence="1">
    <location>
        <begin position="9"/>
        <end position="45"/>
    </location>
</feature>
<feature type="domain" description="KIB1-4 beta-propeller" evidence="2">
    <location>
        <begin position="53"/>
        <end position="142"/>
    </location>
</feature>
<dbReference type="Pfam" id="PF03478">
    <property type="entry name" value="Beta-prop_KIB1-4"/>
    <property type="match status" value="1"/>
</dbReference>
<evidence type="ECO:0000313" key="3">
    <source>
        <dbReference type="EMBL" id="TVU24395.1"/>
    </source>
</evidence>
<proteinExistence type="predicted"/>
<dbReference type="Proteomes" id="UP000324897">
    <property type="component" value="Chromosome 2"/>
</dbReference>
<evidence type="ECO:0000313" key="4">
    <source>
        <dbReference type="Proteomes" id="UP000324897"/>
    </source>
</evidence>
<dbReference type="Gene3D" id="1.20.1280.50">
    <property type="match status" value="1"/>
</dbReference>
<dbReference type="AlphaFoldDB" id="A0A5J9ULS5"/>
<dbReference type="InterPro" id="IPR005174">
    <property type="entry name" value="KIB1-4_b-propeller"/>
</dbReference>
<comment type="caution">
    <text evidence="3">The sequence shown here is derived from an EMBL/GenBank/DDBJ whole genome shotgun (WGS) entry which is preliminary data.</text>
</comment>
<name>A0A5J9ULS5_9POAL</name>
<evidence type="ECO:0000259" key="1">
    <source>
        <dbReference type="Pfam" id="PF00646"/>
    </source>
</evidence>
<dbReference type="EMBL" id="RWGY01000013">
    <property type="protein sequence ID" value="TVU24395.1"/>
    <property type="molecule type" value="Genomic_DNA"/>
</dbReference>
<reference evidence="3 4" key="1">
    <citation type="journal article" date="2019" name="Sci. Rep.">
        <title>A high-quality genome of Eragrostis curvula grass provides insights into Poaceae evolution and supports new strategies to enhance forage quality.</title>
        <authorList>
            <person name="Carballo J."/>
            <person name="Santos B.A.C.M."/>
            <person name="Zappacosta D."/>
            <person name="Garbus I."/>
            <person name="Selva J.P."/>
            <person name="Gallo C.A."/>
            <person name="Diaz A."/>
            <person name="Albertini E."/>
            <person name="Caccamo M."/>
            <person name="Echenique V."/>
        </authorList>
    </citation>
    <scope>NUCLEOTIDE SEQUENCE [LARGE SCALE GENOMIC DNA]</scope>
    <source>
        <strain evidence="4">cv. Victoria</strain>
        <tissue evidence="3">Leaf</tissue>
    </source>
</reference>
<dbReference type="Pfam" id="PF00646">
    <property type="entry name" value="F-box"/>
    <property type="match status" value="1"/>
</dbReference>
<dbReference type="InterPro" id="IPR001810">
    <property type="entry name" value="F-box_dom"/>
</dbReference>
<protein>
    <recommendedName>
        <fullName evidence="5">F-box domain-containing protein</fullName>
    </recommendedName>
</protein>
<keyword evidence="4" id="KW-1185">Reference proteome</keyword>
<dbReference type="InterPro" id="IPR036047">
    <property type="entry name" value="F-box-like_dom_sf"/>
</dbReference>
<dbReference type="PANTHER" id="PTHR33110">
    <property type="entry name" value="F-BOX/KELCH-REPEAT PROTEIN-RELATED"/>
    <property type="match status" value="1"/>
</dbReference>
<dbReference type="Gramene" id="TVU24395">
    <property type="protein sequence ID" value="TVU24395"/>
    <property type="gene ID" value="EJB05_26829"/>
</dbReference>
<evidence type="ECO:0008006" key="5">
    <source>
        <dbReference type="Google" id="ProtNLM"/>
    </source>
</evidence>
<organism evidence="3 4">
    <name type="scientific">Eragrostis curvula</name>
    <name type="common">weeping love grass</name>
    <dbReference type="NCBI Taxonomy" id="38414"/>
    <lineage>
        <taxon>Eukaryota</taxon>
        <taxon>Viridiplantae</taxon>
        <taxon>Streptophyta</taxon>
        <taxon>Embryophyta</taxon>
        <taxon>Tracheophyta</taxon>
        <taxon>Spermatophyta</taxon>
        <taxon>Magnoliopsida</taxon>
        <taxon>Liliopsida</taxon>
        <taxon>Poales</taxon>
        <taxon>Poaceae</taxon>
        <taxon>PACMAD clade</taxon>
        <taxon>Chloridoideae</taxon>
        <taxon>Eragrostideae</taxon>
        <taxon>Eragrostidinae</taxon>
        <taxon>Eragrostis</taxon>
    </lineage>
</organism>